<gene>
    <name evidence="1" type="ORF">PAC_18711</name>
</gene>
<proteinExistence type="predicted"/>
<organism evidence="1 2">
    <name type="scientific">Phialocephala subalpina</name>
    <dbReference type="NCBI Taxonomy" id="576137"/>
    <lineage>
        <taxon>Eukaryota</taxon>
        <taxon>Fungi</taxon>
        <taxon>Dikarya</taxon>
        <taxon>Ascomycota</taxon>
        <taxon>Pezizomycotina</taxon>
        <taxon>Leotiomycetes</taxon>
        <taxon>Helotiales</taxon>
        <taxon>Mollisiaceae</taxon>
        <taxon>Phialocephala</taxon>
        <taxon>Phialocephala fortinii species complex</taxon>
    </lineage>
</organism>
<dbReference type="EMBL" id="FJOG01000060">
    <property type="protein sequence ID" value="CZR68811.1"/>
    <property type="molecule type" value="Genomic_DNA"/>
</dbReference>
<evidence type="ECO:0000313" key="2">
    <source>
        <dbReference type="Proteomes" id="UP000184330"/>
    </source>
</evidence>
<dbReference type="Proteomes" id="UP000184330">
    <property type="component" value="Unassembled WGS sequence"/>
</dbReference>
<dbReference type="OrthoDB" id="3554680at2759"/>
<dbReference type="AlphaFoldDB" id="A0A1L7XUW6"/>
<keyword evidence="2" id="KW-1185">Reference proteome</keyword>
<protein>
    <submittedName>
        <fullName evidence="1">Uncharacterized protein</fullName>
    </submittedName>
</protein>
<sequence length="610" mass="66232">MADLTVARPLKNLNIIAAVDISGSTAGATLRKEVQAIKGISAFVESASDDSLTVLPWDGHTRSPIPLPKSEAALSYLASSGGTVPLCIYGNPTYLQALRTSQLWVLMTDGLIGRDEIHNFAQNTTELSLHGIPSIIIVFGYATSLNPANTDTSVGLALYTRSPDSLFLFQDIASDSLFIIQAKGSFKCLLNGNEQPQITEGATWADLPRIQYKDLADVTVAPPKKLSPDELALQDGLVIRLQDLFDGKASIEVIRQVSSNPHNMASIVQTEMSSGRPGDGRHRIGRWLQDQQTPLPPPPQNVLGKDPQALIILTRLLKRIEEGYADDLLSSDQTSLTNNHNTNWNTYINSLNQHQQEVAAKKKSNTIFKQASNHVNSMTRSSTRYASHDSPVSAPASEALSYGGDFDYDRPMASKRTKSIFDTPSSTNAVSFSVGTECFLPGFAVAGLNPGFVGKCSICHRSSVLALLLKVKNLAVAPNKNAISEFLSNISIDEIFSKRVCCDACASYLIEPTSILLPEPLSGAVALVGIKQNMDLWLKRLNGMFTGAHVDISKEKWLEYFEDKLGTLMYSGAAECKVFKDALTWVAKGFEESVEAGRDDVSSNGFTIID</sequence>
<evidence type="ECO:0000313" key="1">
    <source>
        <dbReference type="EMBL" id="CZR68811.1"/>
    </source>
</evidence>
<dbReference type="InterPro" id="IPR036465">
    <property type="entry name" value="vWFA_dom_sf"/>
</dbReference>
<dbReference type="SUPFAM" id="SSF53300">
    <property type="entry name" value="vWA-like"/>
    <property type="match status" value="1"/>
</dbReference>
<reference evidence="1 2" key="1">
    <citation type="submission" date="2016-03" db="EMBL/GenBank/DDBJ databases">
        <authorList>
            <person name="Ploux O."/>
        </authorList>
    </citation>
    <scope>NUCLEOTIDE SEQUENCE [LARGE SCALE GENOMIC DNA]</scope>
    <source>
        <strain evidence="1 2">UAMH 11012</strain>
    </source>
</reference>
<accession>A0A1L7XUW6</accession>
<name>A0A1L7XUW6_9HELO</name>